<comment type="caution">
    <text evidence="3">The sequence shown here is derived from an EMBL/GenBank/DDBJ whole genome shotgun (WGS) entry which is preliminary data.</text>
</comment>
<name>A0AAW0CAT8_9AGAR</name>
<protein>
    <recommendedName>
        <fullName evidence="5">MARVEL domain-containing protein</fullName>
    </recommendedName>
</protein>
<evidence type="ECO:0000313" key="3">
    <source>
        <dbReference type="EMBL" id="KAK7036264.1"/>
    </source>
</evidence>
<proteinExistence type="predicted"/>
<keyword evidence="2" id="KW-0472">Membrane</keyword>
<dbReference type="EMBL" id="JAWWNJ010000019">
    <property type="protein sequence ID" value="KAK7036264.1"/>
    <property type="molecule type" value="Genomic_DNA"/>
</dbReference>
<evidence type="ECO:0000313" key="4">
    <source>
        <dbReference type="Proteomes" id="UP001362999"/>
    </source>
</evidence>
<feature type="compositionally biased region" description="Basic and acidic residues" evidence="1">
    <location>
        <begin position="187"/>
        <end position="196"/>
    </location>
</feature>
<feature type="transmembrane region" description="Helical" evidence="2">
    <location>
        <begin position="77"/>
        <end position="96"/>
    </location>
</feature>
<reference evidence="3 4" key="1">
    <citation type="journal article" date="2024" name="J Genomics">
        <title>Draft genome sequencing and assembly of Favolaschia claudopus CIRM-BRFM 2984 isolated from oak limbs.</title>
        <authorList>
            <person name="Navarro D."/>
            <person name="Drula E."/>
            <person name="Chaduli D."/>
            <person name="Cazenave R."/>
            <person name="Ahrendt S."/>
            <person name="Wang J."/>
            <person name="Lipzen A."/>
            <person name="Daum C."/>
            <person name="Barry K."/>
            <person name="Grigoriev I.V."/>
            <person name="Favel A."/>
            <person name="Rosso M.N."/>
            <person name="Martin F."/>
        </authorList>
    </citation>
    <scope>NUCLEOTIDE SEQUENCE [LARGE SCALE GENOMIC DNA]</scope>
    <source>
        <strain evidence="3 4">CIRM-BRFM 2984</strain>
    </source>
</reference>
<accession>A0AAW0CAT8</accession>
<organism evidence="3 4">
    <name type="scientific">Favolaschia claudopus</name>
    <dbReference type="NCBI Taxonomy" id="2862362"/>
    <lineage>
        <taxon>Eukaryota</taxon>
        <taxon>Fungi</taxon>
        <taxon>Dikarya</taxon>
        <taxon>Basidiomycota</taxon>
        <taxon>Agaricomycotina</taxon>
        <taxon>Agaricomycetes</taxon>
        <taxon>Agaricomycetidae</taxon>
        <taxon>Agaricales</taxon>
        <taxon>Marasmiineae</taxon>
        <taxon>Mycenaceae</taxon>
        <taxon>Favolaschia</taxon>
    </lineage>
</organism>
<feature type="transmembrane region" description="Helical" evidence="2">
    <location>
        <begin position="12"/>
        <end position="30"/>
    </location>
</feature>
<evidence type="ECO:0000256" key="1">
    <source>
        <dbReference type="SAM" id="MobiDB-lite"/>
    </source>
</evidence>
<keyword evidence="4" id="KW-1185">Reference proteome</keyword>
<evidence type="ECO:0008006" key="5">
    <source>
        <dbReference type="Google" id="ProtNLM"/>
    </source>
</evidence>
<dbReference type="AlphaFoldDB" id="A0AAW0CAT8"/>
<evidence type="ECO:0000256" key="2">
    <source>
        <dbReference type="SAM" id="Phobius"/>
    </source>
</evidence>
<keyword evidence="2" id="KW-1133">Transmembrane helix</keyword>
<sequence length="196" mass="21839">MSSSPAFLYRLVYSLSLAHLASALATVFVYDIEDARYSQFIAIIYSLATFYIMFILIPDSNHRENDPLSRLNKEYVFVNFLAVCWTISLMLVPLTVESDITITLSKCARRRFLSPKCFVIGLDMTLPFALIITLGLISYGVYRSGCELHAARARQSASTTVTGNARPFTPFKLRPTRPLRVGSSSSSREDSGNSSV</sequence>
<feature type="transmembrane region" description="Helical" evidence="2">
    <location>
        <begin position="117"/>
        <end position="142"/>
    </location>
</feature>
<gene>
    <name evidence="3" type="ORF">R3P38DRAFT_2911178</name>
</gene>
<dbReference type="Proteomes" id="UP001362999">
    <property type="component" value="Unassembled WGS sequence"/>
</dbReference>
<keyword evidence="2" id="KW-0812">Transmembrane</keyword>
<feature type="region of interest" description="Disordered" evidence="1">
    <location>
        <begin position="161"/>
        <end position="196"/>
    </location>
</feature>
<feature type="transmembrane region" description="Helical" evidence="2">
    <location>
        <begin position="37"/>
        <end position="57"/>
    </location>
</feature>